<proteinExistence type="predicted"/>
<protein>
    <submittedName>
        <fullName evidence="1">Uncharacterized protein</fullName>
    </submittedName>
</protein>
<dbReference type="InParanoid" id="A0A4Q1BH51"/>
<evidence type="ECO:0000313" key="2">
    <source>
        <dbReference type="Proteomes" id="UP000289152"/>
    </source>
</evidence>
<accession>A0A4Q1BH51</accession>
<dbReference type="AlphaFoldDB" id="A0A4Q1BH51"/>
<reference evidence="1 2" key="1">
    <citation type="submission" date="2016-06" db="EMBL/GenBank/DDBJ databases">
        <title>Evolution of pathogenesis and genome organization in the Tremellales.</title>
        <authorList>
            <person name="Cuomo C."/>
            <person name="Litvintseva A."/>
            <person name="Heitman J."/>
            <person name="Chen Y."/>
            <person name="Sun S."/>
            <person name="Springer D."/>
            <person name="Dromer F."/>
            <person name="Young S."/>
            <person name="Zeng Q."/>
            <person name="Chapman S."/>
            <person name="Gujja S."/>
            <person name="Saif S."/>
            <person name="Birren B."/>
        </authorList>
    </citation>
    <scope>NUCLEOTIDE SEQUENCE [LARGE SCALE GENOMIC DNA]</scope>
    <source>
        <strain evidence="1 2">ATCC 28783</strain>
    </source>
</reference>
<sequence>MSDERAEYLLHHMNTFVEELKEIMSDEMAEDIIYCTTVFVMKPRYETQSGGEPEGEGLVEDMNKYENDTDFLRDSEEKREALVLLSRYFLHGESMKVAGETFSKVYMEFEEVWKKCTLSIDPSEIRD</sequence>
<evidence type="ECO:0000313" key="1">
    <source>
        <dbReference type="EMBL" id="RXK36916.1"/>
    </source>
</evidence>
<comment type="caution">
    <text evidence="1">The sequence shown here is derived from an EMBL/GenBank/DDBJ whole genome shotgun (WGS) entry which is preliminary data.</text>
</comment>
<name>A0A4Q1BH51_TREME</name>
<organism evidence="1 2">
    <name type="scientific">Tremella mesenterica</name>
    <name type="common">Jelly fungus</name>
    <dbReference type="NCBI Taxonomy" id="5217"/>
    <lineage>
        <taxon>Eukaryota</taxon>
        <taxon>Fungi</taxon>
        <taxon>Dikarya</taxon>
        <taxon>Basidiomycota</taxon>
        <taxon>Agaricomycotina</taxon>
        <taxon>Tremellomycetes</taxon>
        <taxon>Tremellales</taxon>
        <taxon>Tremellaceae</taxon>
        <taxon>Tremella</taxon>
    </lineage>
</organism>
<dbReference type="EMBL" id="SDIL01000083">
    <property type="protein sequence ID" value="RXK36916.1"/>
    <property type="molecule type" value="Genomic_DNA"/>
</dbReference>
<gene>
    <name evidence="1" type="ORF">M231_05818</name>
</gene>
<dbReference type="Proteomes" id="UP000289152">
    <property type="component" value="Unassembled WGS sequence"/>
</dbReference>
<keyword evidence="2" id="KW-1185">Reference proteome</keyword>